<gene>
    <name evidence="10" type="ORF">GLW07_16475</name>
</gene>
<reference evidence="10 11" key="1">
    <citation type="submission" date="2019-11" db="EMBL/GenBank/DDBJ databases">
        <title>Genome sequences of 17 halophilic strains isolated from different environments.</title>
        <authorList>
            <person name="Furrow R.E."/>
        </authorList>
    </citation>
    <scope>NUCLEOTIDE SEQUENCE [LARGE SCALE GENOMIC DNA]</scope>
    <source>
        <strain evidence="10 11">22506_14_FS</strain>
    </source>
</reference>
<dbReference type="GO" id="GO:0030322">
    <property type="term" value="P:stabilization of membrane potential"/>
    <property type="evidence" value="ECO:0007669"/>
    <property type="project" value="TreeGrafter"/>
</dbReference>
<organism evidence="10 11">
    <name type="scientific">Guptibacillus hwajinpoensis</name>
    <dbReference type="NCBI Taxonomy" id="208199"/>
    <lineage>
        <taxon>Bacteria</taxon>
        <taxon>Bacillati</taxon>
        <taxon>Bacillota</taxon>
        <taxon>Bacilli</taxon>
        <taxon>Bacillales</taxon>
        <taxon>Guptibacillaceae</taxon>
        <taxon>Guptibacillus</taxon>
    </lineage>
</organism>
<sequence length="121" mass="13897">MISFLLTLKRMLSALWWAIKDKEFQVLFFLTTITLISGTIFYHTVESWSVLDSLYFSVVTLTTVGFGDFSPQTDFGKIFTILYLFTGIGLILGFINKLALHMGRSKSRKQDERERKGLNKS</sequence>
<dbReference type="InterPro" id="IPR003280">
    <property type="entry name" value="2pore_dom_K_chnl"/>
</dbReference>
<protein>
    <submittedName>
        <fullName evidence="10">Two pore domain potassium channel family protein</fullName>
    </submittedName>
</protein>
<keyword evidence="5" id="KW-0406">Ion transport</keyword>
<feature type="transmembrane region" description="Helical" evidence="8">
    <location>
        <begin position="26"/>
        <end position="45"/>
    </location>
</feature>
<dbReference type="PANTHER" id="PTHR11003:SF334">
    <property type="entry name" value="FI03418P"/>
    <property type="match status" value="1"/>
</dbReference>
<evidence type="ECO:0000256" key="5">
    <source>
        <dbReference type="ARBA" id="ARBA00023065"/>
    </source>
</evidence>
<accession>A0A845F2P8</accession>
<dbReference type="PANTHER" id="PTHR11003">
    <property type="entry name" value="POTASSIUM CHANNEL, SUBFAMILY K"/>
    <property type="match status" value="1"/>
</dbReference>
<evidence type="ECO:0000313" key="11">
    <source>
        <dbReference type="Proteomes" id="UP000447833"/>
    </source>
</evidence>
<evidence type="ECO:0000256" key="3">
    <source>
        <dbReference type="ARBA" id="ARBA00022692"/>
    </source>
</evidence>
<feature type="domain" description="Potassium channel" evidence="9">
    <location>
        <begin position="30"/>
        <end position="99"/>
    </location>
</feature>
<feature type="transmembrane region" description="Helical" evidence="8">
    <location>
        <begin position="78"/>
        <end position="100"/>
    </location>
</feature>
<dbReference type="Proteomes" id="UP000447833">
    <property type="component" value="Unassembled WGS sequence"/>
</dbReference>
<evidence type="ECO:0000313" key="10">
    <source>
        <dbReference type="EMBL" id="MYL64956.1"/>
    </source>
</evidence>
<dbReference type="GO" id="GO:0005886">
    <property type="term" value="C:plasma membrane"/>
    <property type="evidence" value="ECO:0007669"/>
    <property type="project" value="TreeGrafter"/>
</dbReference>
<evidence type="ECO:0000256" key="7">
    <source>
        <dbReference type="ARBA" id="ARBA00023303"/>
    </source>
</evidence>
<proteinExistence type="predicted"/>
<evidence type="ECO:0000256" key="2">
    <source>
        <dbReference type="ARBA" id="ARBA00022448"/>
    </source>
</evidence>
<keyword evidence="2" id="KW-0813">Transport</keyword>
<keyword evidence="7 10" id="KW-0407">Ion channel</keyword>
<dbReference type="InterPro" id="IPR013099">
    <property type="entry name" value="K_chnl_dom"/>
</dbReference>
<dbReference type="EMBL" id="WMEY01000005">
    <property type="protein sequence ID" value="MYL64956.1"/>
    <property type="molecule type" value="Genomic_DNA"/>
</dbReference>
<comment type="subcellular location">
    <subcellularLocation>
        <location evidence="1">Membrane</location>
        <topology evidence="1">Multi-pass membrane protein</topology>
    </subcellularLocation>
</comment>
<keyword evidence="3 8" id="KW-0812">Transmembrane</keyword>
<evidence type="ECO:0000256" key="4">
    <source>
        <dbReference type="ARBA" id="ARBA00022989"/>
    </source>
</evidence>
<dbReference type="AlphaFoldDB" id="A0A845F2P8"/>
<dbReference type="SUPFAM" id="SSF81324">
    <property type="entry name" value="Voltage-gated potassium channels"/>
    <property type="match status" value="1"/>
</dbReference>
<name>A0A845F2P8_9BACL</name>
<dbReference type="Gene3D" id="1.10.287.70">
    <property type="match status" value="1"/>
</dbReference>
<comment type="caution">
    <text evidence="10">The sequence shown here is derived from an EMBL/GenBank/DDBJ whole genome shotgun (WGS) entry which is preliminary data.</text>
</comment>
<dbReference type="GO" id="GO:0015271">
    <property type="term" value="F:outward rectifier potassium channel activity"/>
    <property type="evidence" value="ECO:0007669"/>
    <property type="project" value="TreeGrafter"/>
</dbReference>
<evidence type="ECO:0000256" key="6">
    <source>
        <dbReference type="ARBA" id="ARBA00023136"/>
    </source>
</evidence>
<dbReference type="RefSeq" id="WP_160920345.1">
    <property type="nucleotide sequence ID" value="NZ_WMEY01000005.1"/>
</dbReference>
<keyword evidence="6 8" id="KW-0472">Membrane</keyword>
<dbReference type="GO" id="GO:0022841">
    <property type="term" value="F:potassium ion leak channel activity"/>
    <property type="evidence" value="ECO:0007669"/>
    <property type="project" value="TreeGrafter"/>
</dbReference>
<dbReference type="Pfam" id="PF07885">
    <property type="entry name" value="Ion_trans_2"/>
    <property type="match status" value="1"/>
</dbReference>
<evidence type="ECO:0000259" key="9">
    <source>
        <dbReference type="Pfam" id="PF07885"/>
    </source>
</evidence>
<evidence type="ECO:0000256" key="8">
    <source>
        <dbReference type="SAM" id="Phobius"/>
    </source>
</evidence>
<keyword evidence="4 8" id="KW-1133">Transmembrane helix</keyword>
<evidence type="ECO:0000256" key="1">
    <source>
        <dbReference type="ARBA" id="ARBA00004141"/>
    </source>
</evidence>